<proteinExistence type="predicted"/>
<dbReference type="HOGENOM" id="CLU_2573289_0_0_1"/>
<evidence type="ECO:0000313" key="2">
    <source>
        <dbReference type="Ensembl" id="ENSMPUP00000014727.1"/>
    </source>
</evidence>
<feature type="region of interest" description="Disordered" evidence="1">
    <location>
        <begin position="1"/>
        <end position="32"/>
    </location>
</feature>
<dbReference type="EMBL" id="AEYP01021463">
    <property type="status" value="NOT_ANNOTATED_CDS"/>
    <property type="molecule type" value="Genomic_DNA"/>
</dbReference>
<name>M3YTR7_MUSPF</name>
<protein>
    <submittedName>
        <fullName evidence="2">Uncharacterized protein</fullName>
    </submittedName>
</protein>
<accession>M3YTR7</accession>
<feature type="compositionally biased region" description="Basic and acidic residues" evidence="1">
    <location>
        <begin position="1"/>
        <end position="15"/>
    </location>
</feature>
<evidence type="ECO:0000256" key="1">
    <source>
        <dbReference type="SAM" id="MobiDB-lite"/>
    </source>
</evidence>
<dbReference type="AlphaFoldDB" id="M3YTR7"/>
<organism evidence="2">
    <name type="scientific">Mustela putorius furo</name>
    <name type="common">European domestic ferret</name>
    <name type="synonym">Mustela furo</name>
    <dbReference type="NCBI Taxonomy" id="9669"/>
    <lineage>
        <taxon>Eukaryota</taxon>
        <taxon>Metazoa</taxon>
        <taxon>Chordata</taxon>
        <taxon>Craniata</taxon>
        <taxon>Vertebrata</taxon>
        <taxon>Euteleostomi</taxon>
        <taxon>Mammalia</taxon>
        <taxon>Eutheria</taxon>
        <taxon>Laurasiatheria</taxon>
        <taxon>Carnivora</taxon>
        <taxon>Caniformia</taxon>
        <taxon>Musteloidea</taxon>
        <taxon>Mustelidae</taxon>
        <taxon>Mustelinae</taxon>
        <taxon>Mustela</taxon>
    </lineage>
</organism>
<dbReference type="InParanoid" id="M3YTR7"/>
<sequence length="81" mass="8866">MGAEETRAPRSEKVAIKKPGSRPSPDTGSADTLILDLPASRTVKHQGLLLQPPSLWYLLGQPKLITHHPHCQSGPHLEPQF</sequence>
<dbReference type="Ensembl" id="ENSMPUT00000014962.1">
    <property type="protein sequence ID" value="ENSMPUP00000014727.1"/>
    <property type="gene ID" value="ENSMPUG00000014838.1"/>
</dbReference>
<reference evidence="2" key="1">
    <citation type="submission" date="2024-06" db="UniProtKB">
        <authorList>
            <consortium name="Ensembl"/>
        </authorList>
    </citation>
    <scope>IDENTIFICATION</scope>
</reference>